<dbReference type="Pfam" id="PF00249">
    <property type="entry name" value="Myb_DNA-binding"/>
    <property type="match status" value="1"/>
</dbReference>
<dbReference type="InterPro" id="IPR051575">
    <property type="entry name" value="Myb-like_DNA-bd"/>
</dbReference>
<evidence type="ECO:0000313" key="8">
    <source>
        <dbReference type="EMBL" id="CAD9706523.1"/>
    </source>
</evidence>
<evidence type="ECO:0000256" key="4">
    <source>
        <dbReference type="ARBA" id="ARBA00023242"/>
    </source>
</evidence>
<dbReference type="AlphaFoldDB" id="A0A7S2WUG3"/>
<feature type="region of interest" description="Disordered" evidence="5">
    <location>
        <begin position="591"/>
        <end position="628"/>
    </location>
</feature>
<dbReference type="GO" id="GO:0000978">
    <property type="term" value="F:RNA polymerase II cis-regulatory region sequence-specific DNA binding"/>
    <property type="evidence" value="ECO:0007669"/>
    <property type="project" value="TreeGrafter"/>
</dbReference>
<sequence length="628" mass="69867">MDEGRRDSSGSGSDNDDDDEKGLDLNVGDESFAGTGADPRLDDLASEFGTHNFLDFGQDVAVPSPLLPVAGGNEGEEKQLGSYKSSSMKRKVAKEYSGRINRDEIMVRQKNSLQGSFRVAKGTSTFTDSDSVHRSTGMQSHDLLNANNEGESASQPKMVREVAQAALTANVNKQEKGLRTRKNSQSDIIKKHLNSFSDKVKNTVIRRLSTTNGKTDGRSAVDRCAARPRHWTKEEDDLLRRSVEIHGEKQWKKIADLVPGRNHTQCLQRWSKVLTPGLKKGQWSVEEDRLLLNLATAQLKACEAKGKPRKVQWGVVKNGIPGRTAKQCRERWVNNLNPEIRRGDWTEDEDSTIMELYQVMPQKWAAIAKHLEGRTENAVKIRWKSLNREDANRSAAKAAANIQRGQPAMRMQQPVPAVPLEQYGRPQQQQQQQQQHNYASDPNIYAQQYQVKQEPYYGEVANQNYQYQQQQAGGQYFYDARSTPPPPAPHQQQGPYDVHVSPNDTAAYPKSHVSPIEGRGAPFIGIQEAPLEPAKQDGASKPQRPSLKNSQNYSKGSIGSWRSMASASETPIWLESVGMVDSFAVDSLLGPNSAFNFDDLPPSDNAEVSQQEGLTTSQGYTQPPPYTQ</sequence>
<dbReference type="PROSITE" id="PS51294">
    <property type="entry name" value="HTH_MYB"/>
    <property type="match status" value="3"/>
</dbReference>
<dbReference type="FunFam" id="1.10.10.60:FF:000016">
    <property type="entry name" value="Transcriptional activator Myb isoform A"/>
    <property type="match status" value="1"/>
</dbReference>
<feature type="region of interest" description="Disordered" evidence="5">
    <location>
        <begin position="477"/>
        <end position="519"/>
    </location>
</feature>
<dbReference type="InterPro" id="IPR017930">
    <property type="entry name" value="Myb_dom"/>
</dbReference>
<feature type="domain" description="HTH myb-type" evidence="7">
    <location>
        <begin position="229"/>
        <end position="278"/>
    </location>
</feature>
<dbReference type="EMBL" id="HBHK01026685">
    <property type="protein sequence ID" value="CAD9706523.1"/>
    <property type="molecule type" value="Transcribed_RNA"/>
</dbReference>
<name>A0A7S2WUG3_9STRA</name>
<feature type="compositionally biased region" description="Polar residues" evidence="5">
    <location>
        <begin position="546"/>
        <end position="557"/>
    </location>
</feature>
<keyword evidence="2" id="KW-0238">DNA-binding</keyword>
<evidence type="ECO:0000259" key="7">
    <source>
        <dbReference type="PROSITE" id="PS51294"/>
    </source>
</evidence>
<feature type="region of interest" description="Disordered" evidence="5">
    <location>
        <begin position="1"/>
        <end position="39"/>
    </location>
</feature>
<dbReference type="GO" id="GO:0019185">
    <property type="term" value="C:snRNA-activating protein complex"/>
    <property type="evidence" value="ECO:0007669"/>
    <property type="project" value="TreeGrafter"/>
</dbReference>
<dbReference type="InterPro" id="IPR001005">
    <property type="entry name" value="SANT/Myb"/>
</dbReference>
<evidence type="ECO:0000256" key="2">
    <source>
        <dbReference type="ARBA" id="ARBA00023125"/>
    </source>
</evidence>
<dbReference type="SMART" id="SM00717">
    <property type="entry name" value="SANT"/>
    <property type="match status" value="3"/>
</dbReference>
<dbReference type="Pfam" id="PF13921">
    <property type="entry name" value="Myb_DNA-bind_6"/>
    <property type="match status" value="1"/>
</dbReference>
<evidence type="ECO:0000256" key="3">
    <source>
        <dbReference type="ARBA" id="ARBA00023163"/>
    </source>
</evidence>
<feature type="region of interest" description="Disordered" evidence="5">
    <location>
        <begin position="532"/>
        <end position="558"/>
    </location>
</feature>
<keyword evidence="1" id="KW-0805">Transcription regulation</keyword>
<keyword evidence="3" id="KW-0804">Transcription</keyword>
<dbReference type="GO" id="GO:0042796">
    <property type="term" value="P:snRNA transcription by RNA polymerase III"/>
    <property type="evidence" value="ECO:0007669"/>
    <property type="project" value="TreeGrafter"/>
</dbReference>
<dbReference type="PROSITE" id="PS50090">
    <property type="entry name" value="MYB_LIKE"/>
    <property type="match status" value="3"/>
</dbReference>
<feature type="domain" description="HTH myb-type" evidence="7">
    <location>
        <begin position="279"/>
        <end position="332"/>
    </location>
</feature>
<dbReference type="PANTHER" id="PTHR46621">
    <property type="entry name" value="SNRNA-ACTIVATING PROTEIN COMPLEX SUBUNIT 4"/>
    <property type="match status" value="1"/>
</dbReference>
<organism evidence="8">
    <name type="scientific">Mucochytrium quahogii</name>
    <dbReference type="NCBI Taxonomy" id="96639"/>
    <lineage>
        <taxon>Eukaryota</taxon>
        <taxon>Sar</taxon>
        <taxon>Stramenopiles</taxon>
        <taxon>Bigyra</taxon>
        <taxon>Labyrinthulomycetes</taxon>
        <taxon>Thraustochytrida</taxon>
        <taxon>Thraustochytriidae</taxon>
        <taxon>Mucochytrium</taxon>
    </lineage>
</organism>
<dbReference type="GO" id="GO:0001006">
    <property type="term" value="F:RNA polymerase III type 3 promoter sequence-specific DNA binding"/>
    <property type="evidence" value="ECO:0007669"/>
    <property type="project" value="TreeGrafter"/>
</dbReference>
<dbReference type="Gene3D" id="1.10.10.60">
    <property type="entry name" value="Homeodomain-like"/>
    <property type="match status" value="3"/>
</dbReference>
<reference evidence="8" key="1">
    <citation type="submission" date="2021-01" db="EMBL/GenBank/DDBJ databases">
        <authorList>
            <person name="Corre E."/>
            <person name="Pelletier E."/>
            <person name="Niang G."/>
            <person name="Scheremetjew M."/>
            <person name="Finn R."/>
            <person name="Kale V."/>
            <person name="Holt S."/>
            <person name="Cochrane G."/>
            <person name="Meng A."/>
            <person name="Brown T."/>
            <person name="Cohen L."/>
        </authorList>
    </citation>
    <scope>NUCLEOTIDE SEQUENCE</scope>
    <source>
        <strain evidence="8">NY070348D</strain>
    </source>
</reference>
<feature type="domain" description="HTH myb-type" evidence="7">
    <location>
        <begin position="337"/>
        <end position="391"/>
    </location>
</feature>
<keyword evidence="4" id="KW-0539">Nucleus</keyword>
<evidence type="ECO:0000259" key="6">
    <source>
        <dbReference type="PROSITE" id="PS50090"/>
    </source>
</evidence>
<protein>
    <submittedName>
        <fullName evidence="8">Uncharacterized protein</fullName>
    </submittedName>
</protein>
<dbReference type="InterPro" id="IPR009057">
    <property type="entry name" value="Homeodomain-like_sf"/>
</dbReference>
<dbReference type="GO" id="GO:0042795">
    <property type="term" value="P:snRNA transcription by RNA polymerase II"/>
    <property type="evidence" value="ECO:0007669"/>
    <property type="project" value="TreeGrafter"/>
</dbReference>
<dbReference type="CDD" id="cd00167">
    <property type="entry name" value="SANT"/>
    <property type="match status" value="3"/>
</dbReference>
<feature type="compositionally biased region" description="Polar residues" evidence="5">
    <location>
        <begin position="606"/>
        <end position="621"/>
    </location>
</feature>
<dbReference type="SUPFAM" id="SSF46689">
    <property type="entry name" value="Homeodomain-like"/>
    <property type="match status" value="2"/>
</dbReference>
<accession>A0A7S2WUG3</accession>
<feature type="domain" description="Myb-like" evidence="6">
    <location>
        <begin position="275"/>
        <end position="336"/>
    </location>
</feature>
<proteinExistence type="predicted"/>
<gene>
    <name evidence="8" type="ORF">QSP1433_LOCUS16793</name>
</gene>
<dbReference type="PANTHER" id="PTHR46621:SF1">
    <property type="entry name" value="SNRNA-ACTIVATING PROTEIN COMPLEX SUBUNIT 4"/>
    <property type="match status" value="1"/>
</dbReference>
<evidence type="ECO:0000256" key="5">
    <source>
        <dbReference type="SAM" id="MobiDB-lite"/>
    </source>
</evidence>
<feature type="domain" description="Myb-like" evidence="6">
    <location>
        <begin position="337"/>
        <end position="387"/>
    </location>
</feature>
<feature type="domain" description="Myb-like" evidence="6">
    <location>
        <begin position="231"/>
        <end position="274"/>
    </location>
</feature>
<evidence type="ECO:0000256" key="1">
    <source>
        <dbReference type="ARBA" id="ARBA00023015"/>
    </source>
</evidence>